<dbReference type="RefSeq" id="XP_001224141.1">
    <property type="nucleotide sequence ID" value="XM_001224140.1"/>
</dbReference>
<proteinExistence type="predicted"/>
<reference evidence="3" key="1">
    <citation type="journal article" date="2015" name="Genome Announc.">
        <title>Draft genome sequence of the cellulolytic fungus Chaetomium globosum.</title>
        <authorList>
            <person name="Cuomo C.A."/>
            <person name="Untereiner W.A."/>
            <person name="Ma L.-J."/>
            <person name="Grabherr M."/>
            <person name="Birren B.W."/>
        </authorList>
    </citation>
    <scope>NUCLEOTIDE SEQUENCE [LARGE SCALE GENOMIC DNA]</scope>
    <source>
        <strain evidence="3">ATCC 6205 / CBS 148.51 / DSM 1962 / NBRC 6347 / NRRL 1970</strain>
    </source>
</reference>
<sequence>MTVANLYYLFLWQEPRIPQLPQLPHMDEQPYRLGMASIAYCGQPIGNTACCTAQPRRFHHQPYRTLSNPIKPHPGAWDAAACSKSSGDAQPHQPLTIHAEAAAKTRAIRIGPRAQERRKEQRGNRRKEKVWAPSHHSRHVVSCCITSPTAAFPGEKGDNSEEWHNGQGDLEGVRGRGSRRRGTPSRAEQVRPPASRRTGGAKRGEQGRHGMPRLGAKRDDLAAHSLRGLRPIIAPPGTGLTKTNNPQAAPRSQRTTPSEPTNVPSPPRCSLSVPG</sequence>
<protein>
    <submittedName>
        <fullName evidence="2">Uncharacterized protein</fullName>
    </submittedName>
</protein>
<dbReference type="HOGENOM" id="CLU_1011953_0_0_1"/>
<accession>Q2GZW9</accession>
<name>Q2GZW9_CHAGB</name>
<dbReference type="VEuPathDB" id="FungiDB:CHGG_04927"/>
<keyword evidence="3" id="KW-1185">Reference proteome</keyword>
<organism evidence="2 3">
    <name type="scientific">Chaetomium globosum (strain ATCC 6205 / CBS 148.51 / DSM 1962 / NBRC 6347 / NRRL 1970)</name>
    <name type="common">Soil fungus</name>
    <dbReference type="NCBI Taxonomy" id="306901"/>
    <lineage>
        <taxon>Eukaryota</taxon>
        <taxon>Fungi</taxon>
        <taxon>Dikarya</taxon>
        <taxon>Ascomycota</taxon>
        <taxon>Pezizomycotina</taxon>
        <taxon>Sordariomycetes</taxon>
        <taxon>Sordariomycetidae</taxon>
        <taxon>Sordariales</taxon>
        <taxon>Chaetomiaceae</taxon>
        <taxon>Chaetomium</taxon>
    </lineage>
</organism>
<feature type="compositionally biased region" description="Basic and acidic residues" evidence="1">
    <location>
        <begin position="155"/>
        <end position="164"/>
    </location>
</feature>
<dbReference type="OrthoDB" id="10310752at2759"/>
<dbReference type="AlphaFoldDB" id="Q2GZW9"/>
<feature type="region of interest" description="Disordered" evidence="1">
    <location>
        <begin position="104"/>
        <end position="138"/>
    </location>
</feature>
<gene>
    <name evidence="2" type="ORF">CHGG_04927</name>
</gene>
<feature type="compositionally biased region" description="Basic and acidic residues" evidence="1">
    <location>
        <begin position="114"/>
        <end position="123"/>
    </location>
</feature>
<dbReference type="InParanoid" id="Q2GZW9"/>
<dbReference type="GeneID" id="4392684"/>
<dbReference type="Proteomes" id="UP000001056">
    <property type="component" value="Unassembled WGS sequence"/>
</dbReference>
<evidence type="ECO:0000313" key="2">
    <source>
        <dbReference type="EMBL" id="EAQ88308.1"/>
    </source>
</evidence>
<evidence type="ECO:0000256" key="1">
    <source>
        <dbReference type="SAM" id="MobiDB-lite"/>
    </source>
</evidence>
<feature type="compositionally biased region" description="Polar residues" evidence="1">
    <location>
        <begin position="240"/>
        <end position="262"/>
    </location>
</feature>
<feature type="region of interest" description="Disordered" evidence="1">
    <location>
        <begin position="152"/>
        <end position="275"/>
    </location>
</feature>
<dbReference type="EMBL" id="CH408032">
    <property type="protein sequence ID" value="EAQ88308.1"/>
    <property type="molecule type" value="Genomic_DNA"/>
</dbReference>
<evidence type="ECO:0000313" key="3">
    <source>
        <dbReference type="Proteomes" id="UP000001056"/>
    </source>
</evidence>